<dbReference type="AlphaFoldDB" id="A0A7W6RR32"/>
<gene>
    <name evidence="1" type="ORF">GGE12_004308</name>
</gene>
<protein>
    <submittedName>
        <fullName evidence="1">Uncharacterized protein</fullName>
    </submittedName>
</protein>
<sequence>MAVSDCGRAVFGQRERSIHLASRIIFADLAVQRGSNWERVNAPADDARVELRPIYKPIILEIIGQRRRLLSVAEEDVAPGYETEEAGEIL</sequence>
<organism evidence="1 2">
    <name type="scientific">Rhizobium mongolense</name>
    <dbReference type="NCBI Taxonomy" id="57676"/>
    <lineage>
        <taxon>Bacteria</taxon>
        <taxon>Pseudomonadati</taxon>
        <taxon>Pseudomonadota</taxon>
        <taxon>Alphaproteobacteria</taxon>
        <taxon>Hyphomicrobiales</taxon>
        <taxon>Rhizobiaceae</taxon>
        <taxon>Rhizobium/Agrobacterium group</taxon>
        <taxon>Rhizobium</taxon>
    </lineage>
</organism>
<evidence type="ECO:0000313" key="1">
    <source>
        <dbReference type="EMBL" id="MBB4276511.1"/>
    </source>
</evidence>
<evidence type="ECO:0000313" key="2">
    <source>
        <dbReference type="Proteomes" id="UP000533641"/>
    </source>
</evidence>
<dbReference type="Proteomes" id="UP000533641">
    <property type="component" value="Unassembled WGS sequence"/>
</dbReference>
<accession>A0A7W6RR32</accession>
<proteinExistence type="predicted"/>
<reference evidence="1 2" key="1">
    <citation type="submission" date="2020-08" db="EMBL/GenBank/DDBJ databases">
        <title>Genomic Encyclopedia of Type Strains, Phase IV (KMG-V): Genome sequencing to study the core and pangenomes of soil and plant-associated prokaryotes.</title>
        <authorList>
            <person name="Whitman W."/>
        </authorList>
    </citation>
    <scope>NUCLEOTIDE SEQUENCE [LARGE SCALE GENOMIC DNA]</scope>
    <source>
        <strain evidence="1 2">SEMIA 402</strain>
    </source>
</reference>
<dbReference type="EMBL" id="JACIGM010000009">
    <property type="protein sequence ID" value="MBB4276511.1"/>
    <property type="molecule type" value="Genomic_DNA"/>
</dbReference>
<comment type="caution">
    <text evidence="1">The sequence shown here is derived from an EMBL/GenBank/DDBJ whole genome shotgun (WGS) entry which is preliminary data.</text>
</comment>
<name>A0A7W6RR32_9HYPH</name>